<protein>
    <recommendedName>
        <fullName evidence="3">F-box domain-containing protein</fullName>
    </recommendedName>
</protein>
<organism evidence="1 2">
    <name type="scientific">Ascobolus immersus RN42</name>
    <dbReference type="NCBI Taxonomy" id="1160509"/>
    <lineage>
        <taxon>Eukaryota</taxon>
        <taxon>Fungi</taxon>
        <taxon>Dikarya</taxon>
        <taxon>Ascomycota</taxon>
        <taxon>Pezizomycotina</taxon>
        <taxon>Pezizomycetes</taxon>
        <taxon>Pezizales</taxon>
        <taxon>Ascobolaceae</taxon>
        <taxon>Ascobolus</taxon>
    </lineage>
</organism>
<evidence type="ECO:0000313" key="1">
    <source>
        <dbReference type="EMBL" id="RPA87064.1"/>
    </source>
</evidence>
<sequence>MAKISQPDPLLPSSSHLHRLSTKLRRAWHRKTADVEVPTSIRSLLLTTVPIELRLEIYTHCTAFTLFILCRTCSTFYNDIHGTPSIFKNAPGYRGVPAEASVEQQKRFTIRCISRLYGKAEAALFVRLIYEVPGTPVKGKRPVYCCNCRQARCITISFIGAKVVPEEGLLVPSGNLVVSNGTKQYCRYCRWLCPSCSRLGIVRWPYSRCNAIYPRDFS</sequence>
<evidence type="ECO:0008006" key="3">
    <source>
        <dbReference type="Google" id="ProtNLM"/>
    </source>
</evidence>
<reference evidence="1 2" key="1">
    <citation type="journal article" date="2018" name="Nat. Ecol. Evol.">
        <title>Pezizomycetes genomes reveal the molecular basis of ectomycorrhizal truffle lifestyle.</title>
        <authorList>
            <person name="Murat C."/>
            <person name="Payen T."/>
            <person name="Noel B."/>
            <person name="Kuo A."/>
            <person name="Morin E."/>
            <person name="Chen J."/>
            <person name="Kohler A."/>
            <person name="Krizsan K."/>
            <person name="Balestrini R."/>
            <person name="Da Silva C."/>
            <person name="Montanini B."/>
            <person name="Hainaut M."/>
            <person name="Levati E."/>
            <person name="Barry K.W."/>
            <person name="Belfiori B."/>
            <person name="Cichocki N."/>
            <person name="Clum A."/>
            <person name="Dockter R.B."/>
            <person name="Fauchery L."/>
            <person name="Guy J."/>
            <person name="Iotti M."/>
            <person name="Le Tacon F."/>
            <person name="Lindquist E.A."/>
            <person name="Lipzen A."/>
            <person name="Malagnac F."/>
            <person name="Mello A."/>
            <person name="Molinier V."/>
            <person name="Miyauchi S."/>
            <person name="Poulain J."/>
            <person name="Riccioni C."/>
            <person name="Rubini A."/>
            <person name="Sitrit Y."/>
            <person name="Splivallo R."/>
            <person name="Traeger S."/>
            <person name="Wang M."/>
            <person name="Zifcakova L."/>
            <person name="Wipf D."/>
            <person name="Zambonelli A."/>
            <person name="Paolocci F."/>
            <person name="Nowrousian M."/>
            <person name="Ottonello S."/>
            <person name="Baldrian P."/>
            <person name="Spatafora J.W."/>
            <person name="Henrissat B."/>
            <person name="Nagy L.G."/>
            <person name="Aury J.M."/>
            <person name="Wincker P."/>
            <person name="Grigoriev I.V."/>
            <person name="Bonfante P."/>
            <person name="Martin F.M."/>
        </authorList>
    </citation>
    <scope>NUCLEOTIDE SEQUENCE [LARGE SCALE GENOMIC DNA]</scope>
    <source>
        <strain evidence="1 2">RN42</strain>
    </source>
</reference>
<dbReference type="Proteomes" id="UP000275078">
    <property type="component" value="Unassembled WGS sequence"/>
</dbReference>
<dbReference type="AlphaFoldDB" id="A0A3N4IZI6"/>
<accession>A0A3N4IZI6</accession>
<evidence type="ECO:0000313" key="2">
    <source>
        <dbReference type="Proteomes" id="UP000275078"/>
    </source>
</evidence>
<dbReference type="EMBL" id="ML119647">
    <property type="protein sequence ID" value="RPA87064.1"/>
    <property type="molecule type" value="Genomic_DNA"/>
</dbReference>
<gene>
    <name evidence="1" type="ORF">BJ508DRAFT_410640</name>
</gene>
<name>A0A3N4IZI6_ASCIM</name>
<proteinExistence type="predicted"/>
<keyword evidence="2" id="KW-1185">Reference proteome</keyword>